<evidence type="ECO:0000313" key="4">
    <source>
        <dbReference type="Proteomes" id="UP001182556"/>
    </source>
</evidence>
<dbReference type="PROSITE" id="PS51471">
    <property type="entry name" value="FE2OG_OXY"/>
    <property type="match status" value="1"/>
</dbReference>
<organism evidence="3 4">
    <name type="scientific">Papiliotrema laurentii</name>
    <name type="common">Cryptococcus laurentii</name>
    <dbReference type="NCBI Taxonomy" id="5418"/>
    <lineage>
        <taxon>Eukaryota</taxon>
        <taxon>Fungi</taxon>
        <taxon>Dikarya</taxon>
        <taxon>Basidiomycota</taxon>
        <taxon>Agaricomycotina</taxon>
        <taxon>Tremellomycetes</taxon>
        <taxon>Tremellales</taxon>
        <taxon>Rhynchogastremaceae</taxon>
        <taxon>Papiliotrema</taxon>
    </lineage>
</organism>
<dbReference type="SUPFAM" id="SSF51197">
    <property type="entry name" value="Clavaminate synthase-like"/>
    <property type="match status" value="1"/>
</dbReference>
<keyword evidence="4" id="KW-1185">Reference proteome</keyword>
<feature type="region of interest" description="Disordered" evidence="1">
    <location>
        <begin position="423"/>
        <end position="449"/>
    </location>
</feature>
<gene>
    <name evidence="3" type="ORF">DB88DRAFT_470058</name>
</gene>
<proteinExistence type="predicted"/>
<dbReference type="PANTHER" id="PTHR31212">
    <property type="entry name" value="ALPHA-KETOGLUTARATE-DEPENDENT DIOXYGENASE ALKB HOMOLOG 3"/>
    <property type="match status" value="1"/>
</dbReference>
<dbReference type="GO" id="GO:0051213">
    <property type="term" value="F:dioxygenase activity"/>
    <property type="evidence" value="ECO:0007669"/>
    <property type="project" value="InterPro"/>
</dbReference>
<dbReference type="InterPro" id="IPR005123">
    <property type="entry name" value="Oxoglu/Fe-dep_dioxygenase_dom"/>
</dbReference>
<dbReference type="Proteomes" id="UP001182556">
    <property type="component" value="Unassembled WGS sequence"/>
</dbReference>
<protein>
    <recommendedName>
        <fullName evidence="2">Fe2OG dioxygenase domain-containing protein</fullName>
    </recommendedName>
</protein>
<accession>A0AAD9FW66</accession>
<dbReference type="GO" id="GO:0006307">
    <property type="term" value="P:DNA alkylation repair"/>
    <property type="evidence" value="ECO:0007669"/>
    <property type="project" value="InterPro"/>
</dbReference>
<dbReference type="Pfam" id="PF13532">
    <property type="entry name" value="2OG-FeII_Oxy_2"/>
    <property type="match status" value="1"/>
</dbReference>
<reference evidence="3" key="1">
    <citation type="submission" date="2023-02" db="EMBL/GenBank/DDBJ databases">
        <title>Identification and recombinant expression of a fungal hydrolase from Papiliotrema laurentii that hydrolyzes apple cutin and clears colloidal polyester polyurethane.</title>
        <authorList>
            <consortium name="DOE Joint Genome Institute"/>
            <person name="Roman V.A."/>
            <person name="Bojanowski C."/>
            <person name="Crable B.R."/>
            <person name="Wagner D.N."/>
            <person name="Hung C.S."/>
            <person name="Nadeau L.J."/>
            <person name="Schratz L."/>
            <person name="Haridas S."/>
            <person name="Pangilinan J."/>
            <person name="Lipzen A."/>
            <person name="Na H."/>
            <person name="Yan M."/>
            <person name="Ng V."/>
            <person name="Grigoriev I.V."/>
            <person name="Spatafora J.W."/>
            <person name="Barlow D."/>
            <person name="Biffinger J."/>
            <person name="Kelley-Loughnane N."/>
            <person name="Varaljay V.A."/>
            <person name="Crookes-Goodson W.J."/>
        </authorList>
    </citation>
    <scope>NUCLEOTIDE SEQUENCE</scope>
    <source>
        <strain evidence="3">5307AH</strain>
    </source>
</reference>
<evidence type="ECO:0000256" key="1">
    <source>
        <dbReference type="SAM" id="MobiDB-lite"/>
    </source>
</evidence>
<dbReference type="InterPro" id="IPR037151">
    <property type="entry name" value="AlkB-like_sf"/>
</dbReference>
<dbReference type="PANTHER" id="PTHR31212:SF4">
    <property type="entry name" value="ALPHA-KETOGLUTARATE-DEPENDENT DIOXYGENASE ALKB HOMOLOG 3"/>
    <property type="match status" value="1"/>
</dbReference>
<evidence type="ECO:0000259" key="2">
    <source>
        <dbReference type="PROSITE" id="PS51471"/>
    </source>
</evidence>
<comment type="caution">
    <text evidence="3">The sequence shown here is derived from an EMBL/GenBank/DDBJ whole genome shotgun (WGS) entry which is preliminary data.</text>
</comment>
<dbReference type="AlphaFoldDB" id="A0AAD9FW66"/>
<dbReference type="InterPro" id="IPR027450">
    <property type="entry name" value="AlkB-like"/>
</dbReference>
<dbReference type="Gene3D" id="2.60.120.590">
    <property type="entry name" value="Alpha-ketoglutarate-dependent dioxygenase AlkB-like"/>
    <property type="match status" value="1"/>
</dbReference>
<feature type="compositionally biased region" description="Basic and acidic residues" evidence="1">
    <location>
        <begin position="440"/>
        <end position="449"/>
    </location>
</feature>
<sequence>MDTERDTDTSLAILSSLLEPASFPLDQLLDALTDADGDPAVAAEQLLLPRVKSSGKRKTGTSLESWLSRKRDKAALTPPTTPPKRSPSRASSSTPTKPPVDLLTVLKQADGVKVKQPPRPPIALPSQAAIDKHGLPLTILESPLSPAFASALYLAMMKESEEWERHRWFLAGKWVESPHTMTSFARMGGGYGDEAGSSKYYYSGSELSRSKDYPELLKLAADMIEPVVNASLAARERYPLEYAGEWRANFCGANRYDGASSGVGWHADQLTHLGPYTTIASLSLGTPRAFRLRETGTVDGAVDAGKDIRTYEVQLGHNNLVLMNAGCQEKFKHTVPTVKALDVFRPRWDVEQNPISVEEQKGYTSRINITFRFHRPGTSACRIHATAPLTPDFHPLPSPGPPPREGTPVCKCGMPALLRADQKAKVRSQLPSSPSKKRQRREDTPKRSGIIDDDMVFFWQCQSPGQTGDMKGCGFFRILDMDAEGRVQQGAIGESVMSMDEP</sequence>
<dbReference type="EMBL" id="JAODAN010000001">
    <property type="protein sequence ID" value="KAK1927392.1"/>
    <property type="molecule type" value="Genomic_DNA"/>
</dbReference>
<evidence type="ECO:0000313" key="3">
    <source>
        <dbReference type="EMBL" id="KAK1927392.1"/>
    </source>
</evidence>
<feature type="region of interest" description="Disordered" evidence="1">
    <location>
        <begin position="49"/>
        <end position="100"/>
    </location>
</feature>
<dbReference type="InterPro" id="IPR032854">
    <property type="entry name" value="ALKBH3"/>
</dbReference>
<feature type="domain" description="Fe2OG dioxygenase" evidence="2">
    <location>
        <begin position="247"/>
        <end position="375"/>
    </location>
</feature>
<name>A0AAD9FW66_PAPLA</name>